<dbReference type="AlphaFoldDB" id="A0A9J6RCH7"/>
<dbReference type="GO" id="GO:0046872">
    <property type="term" value="F:metal ion binding"/>
    <property type="evidence" value="ECO:0007669"/>
    <property type="project" value="UniProtKB-KW"/>
</dbReference>
<keyword evidence="7" id="KW-0546">Nucleotide metabolism</keyword>
<evidence type="ECO:0000256" key="11">
    <source>
        <dbReference type="ARBA" id="ARBA00048781"/>
    </source>
</evidence>
<dbReference type="GO" id="GO:0000166">
    <property type="term" value="F:nucleotide binding"/>
    <property type="evidence" value="ECO:0007669"/>
    <property type="project" value="UniProtKB-KW"/>
</dbReference>
<evidence type="ECO:0000256" key="8">
    <source>
        <dbReference type="ARBA" id="ARBA00023211"/>
    </source>
</evidence>
<comment type="caution">
    <text evidence="13">The sequence shown here is derived from an EMBL/GenBank/DDBJ whole genome shotgun (WGS) entry which is preliminary data.</text>
</comment>
<dbReference type="SUPFAM" id="SSF52972">
    <property type="entry name" value="ITPase-like"/>
    <property type="match status" value="1"/>
</dbReference>
<gene>
    <name evidence="13" type="ORF">OWO01_08480</name>
</gene>
<dbReference type="NCBIfam" id="NF002850">
    <property type="entry name" value="PRK03114.1"/>
    <property type="match status" value="1"/>
</dbReference>
<comment type="catalytic activity">
    <reaction evidence="11">
        <text>XTP + H2O = XDP + phosphate + H(+)</text>
        <dbReference type="Rhea" id="RHEA:28406"/>
        <dbReference type="ChEBI" id="CHEBI:15377"/>
        <dbReference type="ChEBI" id="CHEBI:15378"/>
        <dbReference type="ChEBI" id="CHEBI:43474"/>
        <dbReference type="ChEBI" id="CHEBI:59884"/>
        <dbReference type="ChEBI" id="CHEBI:61314"/>
        <dbReference type="EC" id="3.6.1.73"/>
    </reaction>
</comment>
<evidence type="ECO:0000259" key="12">
    <source>
        <dbReference type="Pfam" id="PF01931"/>
    </source>
</evidence>
<dbReference type="GO" id="GO:0009117">
    <property type="term" value="P:nucleotide metabolic process"/>
    <property type="evidence" value="ECO:0007669"/>
    <property type="project" value="UniProtKB-KW"/>
</dbReference>
<accession>A0A9J6RCH7</accession>
<feature type="domain" description="Non-canonical purine NTP phosphatase/PRRC1" evidence="12">
    <location>
        <begin position="6"/>
        <end position="155"/>
    </location>
</feature>
<dbReference type="Gene3D" id="3.90.950.10">
    <property type="match status" value="1"/>
</dbReference>
<dbReference type="InterPro" id="IPR050299">
    <property type="entry name" value="YjjX_NTPase"/>
</dbReference>
<evidence type="ECO:0000256" key="10">
    <source>
        <dbReference type="ARBA" id="ARBA00048174"/>
    </source>
</evidence>
<dbReference type="EC" id="3.6.1.73" evidence="9"/>
<proteinExistence type="predicted"/>
<keyword evidence="5" id="KW-0378">Hydrolase</keyword>
<evidence type="ECO:0000256" key="5">
    <source>
        <dbReference type="ARBA" id="ARBA00022801"/>
    </source>
</evidence>
<evidence type="ECO:0000256" key="6">
    <source>
        <dbReference type="ARBA" id="ARBA00022842"/>
    </source>
</evidence>
<sequence length="172" mass="19356">MKIILGSKNKAKQSAVKLVYPTETVETIDVPSFVSDQPFSDKETLTGAINRANEIHKRFPEHLAIGLEGGVMRLHDHLFLCNWGALVDPHNQLYIASGARIPLPSELVVELDRGQELGRVIDSFANKIDVRQSEGTIGILTENIVTREEMFAHVVKQLKGQYLFYQKTMNNR</sequence>
<keyword evidence="4" id="KW-0547">Nucleotide-binding</keyword>
<evidence type="ECO:0000313" key="14">
    <source>
        <dbReference type="Proteomes" id="UP001084197"/>
    </source>
</evidence>
<keyword evidence="8" id="KW-0464">Manganese</keyword>
<evidence type="ECO:0000256" key="3">
    <source>
        <dbReference type="ARBA" id="ARBA00022723"/>
    </source>
</evidence>
<dbReference type="InterPro" id="IPR029001">
    <property type="entry name" value="ITPase-like_fam"/>
</dbReference>
<comment type="cofactor">
    <cofactor evidence="1">
        <name>Mn(2+)</name>
        <dbReference type="ChEBI" id="CHEBI:29035"/>
    </cofactor>
</comment>
<dbReference type="PANTHER" id="PTHR34699:SF2">
    <property type="entry name" value="NON-CANONICAL PURINE NTP PHOSPHATASE_PRRC1 DOMAIN-CONTAINING PROTEIN"/>
    <property type="match status" value="1"/>
</dbReference>
<comment type="cofactor">
    <cofactor evidence="2">
        <name>Mg(2+)</name>
        <dbReference type="ChEBI" id="CHEBI:18420"/>
    </cofactor>
</comment>
<evidence type="ECO:0000313" key="13">
    <source>
        <dbReference type="EMBL" id="MCZ0703247.1"/>
    </source>
</evidence>
<evidence type="ECO:0000256" key="9">
    <source>
        <dbReference type="ARBA" id="ARBA00038901"/>
    </source>
</evidence>
<evidence type="ECO:0000256" key="7">
    <source>
        <dbReference type="ARBA" id="ARBA00023080"/>
    </source>
</evidence>
<keyword evidence="6" id="KW-0460">Magnesium</keyword>
<dbReference type="RefSeq" id="WP_268780018.1">
    <property type="nucleotide sequence ID" value="NZ_JAPRAT010000014.1"/>
</dbReference>
<protein>
    <recommendedName>
        <fullName evidence="9">inosine/xanthosine triphosphatase</fullName>
        <ecNumber evidence="9">3.6.1.73</ecNumber>
    </recommendedName>
</protein>
<reference evidence="13" key="1">
    <citation type="submission" date="2022-11" db="EMBL/GenBank/DDBJ databases">
        <title>WGS of Natronobacillus azotifigens 24KS-1, an anaerobic diazotrophic haloalkaliphile from soda-rich habitats.</title>
        <authorList>
            <person name="Sorokin D.Y."/>
            <person name="Merkel A.Y."/>
        </authorList>
    </citation>
    <scope>NUCLEOTIDE SEQUENCE</scope>
    <source>
        <strain evidence="13">24KS-1</strain>
    </source>
</reference>
<name>A0A9J6RCH7_9BACI</name>
<keyword evidence="3" id="KW-0479">Metal-binding</keyword>
<dbReference type="GO" id="GO:0103023">
    <property type="term" value="F:ITPase activity"/>
    <property type="evidence" value="ECO:0007669"/>
    <property type="project" value="UniProtKB-EC"/>
</dbReference>
<dbReference type="EMBL" id="JAPRAT010000014">
    <property type="protein sequence ID" value="MCZ0703247.1"/>
    <property type="molecule type" value="Genomic_DNA"/>
</dbReference>
<evidence type="ECO:0000256" key="4">
    <source>
        <dbReference type="ARBA" id="ARBA00022741"/>
    </source>
</evidence>
<dbReference type="Proteomes" id="UP001084197">
    <property type="component" value="Unassembled WGS sequence"/>
</dbReference>
<keyword evidence="14" id="KW-1185">Reference proteome</keyword>
<comment type="catalytic activity">
    <reaction evidence="10">
        <text>ITP + H2O = IDP + phosphate + H(+)</text>
        <dbReference type="Rhea" id="RHEA:28330"/>
        <dbReference type="ChEBI" id="CHEBI:15377"/>
        <dbReference type="ChEBI" id="CHEBI:15378"/>
        <dbReference type="ChEBI" id="CHEBI:43474"/>
        <dbReference type="ChEBI" id="CHEBI:58280"/>
        <dbReference type="ChEBI" id="CHEBI:61402"/>
        <dbReference type="EC" id="3.6.1.73"/>
    </reaction>
</comment>
<dbReference type="InterPro" id="IPR026533">
    <property type="entry name" value="NTPase/PRRC1"/>
</dbReference>
<evidence type="ECO:0000256" key="1">
    <source>
        <dbReference type="ARBA" id="ARBA00001936"/>
    </source>
</evidence>
<dbReference type="Pfam" id="PF01931">
    <property type="entry name" value="NTPase_I-T"/>
    <property type="match status" value="1"/>
</dbReference>
<organism evidence="13 14">
    <name type="scientific">Natronobacillus azotifigens</name>
    <dbReference type="NCBI Taxonomy" id="472978"/>
    <lineage>
        <taxon>Bacteria</taxon>
        <taxon>Bacillati</taxon>
        <taxon>Bacillota</taxon>
        <taxon>Bacilli</taxon>
        <taxon>Bacillales</taxon>
        <taxon>Bacillaceae</taxon>
        <taxon>Natronobacillus</taxon>
    </lineage>
</organism>
<dbReference type="PANTHER" id="PTHR34699">
    <property type="match status" value="1"/>
</dbReference>
<evidence type="ECO:0000256" key="2">
    <source>
        <dbReference type="ARBA" id="ARBA00001946"/>
    </source>
</evidence>